<dbReference type="EMBL" id="MK258196">
    <property type="protein sequence ID" value="QBF53214.2"/>
    <property type="molecule type" value="mRNA"/>
</dbReference>
<evidence type="ECO:0000256" key="1">
    <source>
        <dbReference type="ARBA" id="ARBA00004613"/>
    </source>
</evidence>
<dbReference type="Pfam" id="PF03002">
    <property type="entry name" value="Somatostatin"/>
    <property type="match status" value="1"/>
</dbReference>
<comment type="subcellular location">
    <subcellularLocation>
        <location evidence="1">Secreted</location>
    </subcellularLocation>
</comment>
<organism evidence="9">
    <name type="scientific">Petromyzon marinus</name>
    <name type="common">Sea lamprey</name>
    <dbReference type="NCBI Taxonomy" id="7757"/>
    <lineage>
        <taxon>Eukaryota</taxon>
        <taxon>Metazoa</taxon>
        <taxon>Chordata</taxon>
        <taxon>Craniata</taxon>
        <taxon>Vertebrata</taxon>
        <taxon>Cyclostomata</taxon>
        <taxon>Hyperoartia</taxon>
        <taxon>Petromyzontiformes</taxon>
        <taxon>Petromyzontidae</taxon>
        <taxon>Petromyzon</taxon>
    </lineage>
</organism>
<proteinExistence type="evidence at transcript level"/>
<evidence type="ECO:0000256" key="4">
    <source>
        <dbReference type="ARBA" id="ARBA00022702"/>
    </source>
</evidence>
<name>A0A411NML6_PETMA</name>
<keyword evidence="5" id="KW-1015">Disulfide bond</keyword>
<sequence>MPAMPTTCVLLLFSLGVTALLPRPLSASPFRRPGEGSTLAGVGGPGGPGGAGLIDDRLQQRVEAVLTQELSREERALVGRLLAELAAGGAGLGGALTPLGWGPGSSSSSDEEGGEEAEGAGVTGRVSGALSARVRKAGCKNFFWKTFTSC</sequence>
<feature type="compositionally biased region" description="Acidic residues" evidence="6">
    <location>
        <begin position="109"/>
        <end position="118"/>
    </location>
</feature>
<protein>
    <submittedName>
        <fullName evidence="9">Somatostatin a</fullName>
    </submittedName>
</protein>
<feature type="signal peptide" evidence="7">
    <location>
        <begin position="1"/>
        <end position="19"/>
    </location>
</feature>
<feature type="region of interest" description="Disordered" evidence="6">
    <location>
        <begin position="30"/>
        <end position="54"/>
    </location>
</feature>
<evidence type="ECO:0000256" key="3">
    <source>
        <dbReference type="ARBA" id="ARBA00022525"/>
    </source>
</evidence>
<evidence type="ECO:0000259" key="8">
    <source>
        <dbReference type="Pfam" id="PF03002"/>
    </source>
</evidence>
<evidence type="ECO:0000256" key="5">
    <source>
        <dbReference type="ARBA" id="ARBA00023157"/>
    </source>
</evidence>
<evidence type="ECO:0000256" key="2">
    <source>
        <dbReference type="ARBA" id="ARBA00008327"/>
    </source>
</evidence>
<evidence type="ECO:0000256" key="7">
    <source>
        <dbReference type="SAM" id="SignalP"/>
    </source>
</evidence>
<feature type="domain" description="Somatostatin/Cortistatin C-terminal" evidence="8">
    <location>
        <begin position="135"/>
        <end position="150"/>
    </location>
</feature>
<keyword evidence="7" id="KW-0732">Signal</keyword>
<dbReference type="InterPro" id="IPR018142">
    <property type="entry name" value="Somatostatin/Cortistatin_C"/>
</dbReference>
<feature type="region of interest" description="Disordered" evidence="6">
    <location>
        <begin position="98"/>
        <end position="122"/>
    </location>
</feature>
<dbReference type="GO" id="GO:0005179">
    <property type="term" value="F:hormone activity"/>
    <property type="evidence" value="ECO:0007669"/>
    <property type="project" value="UniProtKB-KW"/>
</dbReference>
<reference evidence="9" key="1">
    <citation type="submission" date="2018-12" db="EMBL/GenBank/DDBJ databases">
        <title>Differential expression of somatostatin genes in the central nervous system of lampreys.</title>
        <authorList>
            <person name="Barreiro Iglesias A."/>
            <person name="Sobrido-Camean D."/>
        </authorList>
    </citation>
    <scope>NUCLEOTIDE SEQUENCE</scope>
</reference>
<feature type="compositionally biased region" description="Gly residues" evidence="6">
    <location>
        <begin position="41"/>
        <end position="52"/>
    </location>
</feature>
<keyword evidence="4" id="KW-0372">Hormone</keyword>
<comment type="similarity">
    <text evidence="2">Belongs to the somatostatin family.</text>
</comment>
<evidence type="ECO:0000313" key="9">
    <source>
        <dbReference type="EMBL" id="QBF53214.2"/>
    </source>
</evidence>
<evidence type="ECO:0000256" key="6">
    <source>
        <dbReference type="SAM" id="MobiDB-lite"/>
    </source>
</evidence>
<accession>A0A411NML6</accession>
<keyword evidence="3" id="KW-0964">Secreted</keyword>
<feature type="chain" id="PRO_5024843828" evidence="7">
    <location>
        <begin position="20"/>
        <end position="150"/>
    </location>
</feature>
<dbReference type="AlphaFoldDB" id="A0A411NML6"/>
<dbReference type="GO" id="GO:0005576">
    <property type="term" value="C:extracellular region"/>
    <property type="evidence" value="ECO:0007669"/>
    <property type="project" value="UniProtKB-SubCell"/>
</dbReference>